<feature type="transmembrane region" description="Helical" evidence="6">
    <location>
        <begin position="272"/>
        <end position="291"/>
    </location>
</feature>
<organism evidence="8 9">
    <name type="scientific">Elasticomyces elasticus</name>
    <dbReference type="NCBI Taxonomy" id="574655"/>
    <lineage>
        <taxon>Eukaryota</taxon>
        <taxon>Fungi</taxon>
        <taxon>Dikarya</taxon>
        <taxon>Ascomycota</taxon>
        <taxon>Pezizomycotina</taxon>
        <taxon>Dothideomycetes</taxon>
        <taxon>Dothideomycetidae</taxon>
        <taxon>Mycosphaerellales</taxon>
        <taxon>Teratosphaeriaceae</taxon>
        <taxon>Elasticomyces</taxon>
    </lineage>
</organism>
<evidence type="ECO:0000256" key="6">
    <source>
        <dbReference type="SAM" id="Phobius"/>
    </source>
</evidence>
<evidence type="ECO:0000313" key="9">
    <source>
        <dbReference type="Proteomes" id="UP001310594"/>
    </source>
</evidence>
<protein>
    <recommendedName>
        <fullName evidence="7">Major facilitator superfamily (MFS) profile domain-containing protein</fullName>
    </recommendedName>
</protein>
<evidence type="ECO:0000313" key="8">
    <source>
        <dbReference type="EMBL" id="KAK5708458.1"/>
    </source>
</evidence>
<keyword evidence="5 6" id="KW-0472">Membrane</keyword>
<feature type="transmembrane region" description="Helical" evidence="6">
    <location>
        <begin position="209"/>
        <end position="233"/>
    </location>
</feature>
<comment type="caution">
    <text evidence="8">The sequence shown here is derived from an EMBL/GenBank/DDBJ whole genome shotgun (WGS) entry which is preliminary data.</text>
</comment>
<reference evidence="8" key="1">
    <citation type="submission" date="2023-08" db="EMBL/GenBank/DDBJ databases">
        <title>Black Yeasts Isolated from many extreme environments.</title>
        <authorList>
            <person name="Coleine C."/>
            <person name="Stajich J.E."/>
            <person name="Selbmann L."/>
        </authorList>
    </citation>
    <scope>NUCLEOTIDE SEQUENCE</scope>
    <source>
        <strain evidence="8">CCFEE 5810</strain>
    </source>
</reference>
<evidence type="ECO:0000259" key="7">
    <source>
        <dbReference type="PROSITE" id="PS50850"/>
    </source>
</evidence>
<evidence type="ECO:0000256" key="1">
    <source>
        <dbReference type="ARBA" id="ARBA00004141"/>
    </source>
</evidence>
<dbReference type="Pfam" id="PF07690">
    <property type="entry name" value="MFS_1"/>
    <property type="match status" value="1"/>
</dbReference>
<dbReference type="InterPro" id="IPR011701">
    <property type="entry name" value="MFS"/>
</dbReference>
<feature type="transmembrane region" description="Helical" evidence="6">
    <location>
        <begin position="12"/>
        <end position="29"/>
    </location>
</feature>
<feature type="transmembrane region" description="Helical" evidence="6">
    <location>
        <begin position="245"/>
        <end position="265"/>
    </location>
</feature>
<keyword evidence="4 6" id="KW-1133">Transmembrane helix</keyword>
<gene>
    <name evidence="8" type="ORF">LTR97_000999</name>
</gene>
<dbReference type="PANTHER" id="PTHR43791">
    <property type="entry name" value="PERMEASE-RELATED"/>
    <property type="match status" value="1"/>
</dbReference>
<dbReference type="GO" id="GO:0022857">
    <property type="term" value="F:transmembrane transporter activity"/>
    <property type="evidence" value="ECO:0007669"/>
    <property type="project" value="InterPro"/>
</dbReference>
<feature type="transmembrane region" description="Helical" evidence="6">
    <location>
        <begin position="297"/>
        <end position="318"/>
    </location>
</feature>
<dbReference type="Gene3D" id="1.20.1250.20">
    <property type="entry name" value="MFS general substrate transporter like domains"/>
    <property type="match status" value="2"/>
</dbReference>
<proteinExistence type="predicted"/>
<dbReference type="InterPro" id="IPR020846">
    <property type="entry name" value="MFS_dom"/>
</dbReference>
<evidence type="ECO:0000256" key="2">
    <source>
        <dbReference type="ARBA" id="ARBA00022448"/>
    </source>
</evidence>
<dbReference type="AlphaFoldDB" id="A0AAN7WDM8"/>
<evidence type="ECO:0000256" key="5">
    <source>
        <dbReference type="ARBA" id="ARBA00023136"/>
    </source>
</evidence>
<keyword evidence="2" id="KW-0813">Transport</keyword>
<sequence length="320" mass="35351">MAKDLELVGYRFNWALTVFYFTYVTVEIPSNTVLKLIGPRFWIPFLVAAFGLVSMCTAFVQDFKGLCVARAALGLAEGGTMPGIAFFLSCFYKRRELLFRVGIFVSAASMAGAFGGLLATGLARIPPWGAESMKIHTWRNIFLFEGLFTIIVACLAPIWMQTKPEECKFLSPRERMIAAERLRREHKADSHEVVKAHHFKRAVFNVNNIVCAMGFFCVNITVQSFSLFLPSILADLGWTATKAQLYSVPPYCVAVIVAITVAFVSDRTNLRGIYLATFPLLCVVGFSILRASDNPNLKYMAVFFSAAGAFPGDLVSLAGD</sequence>
<name>A0AAN7WDM8_9PEZI</name>
<comment type="subcellular location">
    <subcellularLocation>
        <location evidence="1">Membrane</location>
        <topology evidence="1">Multi-pass membrane protein</topology>
    </subcellularLocation>
</comment>
<dbReference type="PANTHER" id="PTHR43791:SF53">
    <property type="entry name" value="MAJOR FACILITATOR SUPERFAMILY (MFS) PROFILE DOMAIN-CONTAINING PROTEIN"/>
    <property type="match status" value="1"/>
</dbReference>
<feature type="transmembrane region" description="Helical" evidence="6">
    <location>
        <begin position="141"/>
        <end position="160"/>
    </location>
</feature>
<evidence type="ECO:0000256" key="3">
    <source>
        <dbReference type="ARBA" id="ARBA00022692"/>
    </source>
</evidence>
<evidence type="ECO:0000256" key="4">
    <source>
        <dbReference type="ARBA" id="ARBA00022989"/>
    </source>
</evidence>
<dbReference type="EMBL" id="JAVRQU010000001">
    <property type="protein sequence ID" value="KAK5708458.1"/>
    <property type="molecule type" value="Genomic_DNA"/>
</dbReference>
<dbReference type="Proteomes" id="UP001310594">
    <property type="component" value="Unassembled WGS sequence"/>
</dbReference>
<keyword evidence="3 6" id="KW-0812">Transmembrane</keyword>
<accession>A0AAN7WDM8</accession>
<dbReference type="PROSITE" id="PS50850">
    <property type="entry name" value="MFS"/>
    <property type="match status" value="1"/>
</dbReference>
<feature type="domain" description="Major facilitator superfamily (MFS) profile" evidence="7">
    <location>
        <begin position="1"/>
        <end position="320"/>
    </location>
</feature>
<dbReference type="SUPFAM" id="SSF103473">
    <property type="entry name" value="MFS general substrate transporter"/>
    <property type="match status" value="1"/>
</dbReference>
<dbReference type="InterPro" id="IPR036259">
    <property type="entry name" value="MFS_trans_sf"/>
</dbReference>
<feature type="transmembrane region" description="Helical" evidence="6">
    <location>
        <begin position="41"/>
        <end position="60"/>
    </location>
</feature>
<dbReference type="GO" id="GO:0016020">
    <property type="term" value="C:membrane"/>
    <property type="evidence" value="ECO:0007669"/>
    <property type="project" value="UniProtKB-SubCell"/>
</dbReference>
<feature type="transmembrane region" description="Helical" evidence="6">
    <location>
        <begin position="98"/>
        <end position="121"/>
    </location>
</feature>